<accession>A0A5D4KB09</accession>
<dbReference type="RefSeq" id="WP_148947593.1">
    <property type="nucleotide sequence ID" value="NZ_VTEH01000012.1"/>
</dbReference>
<sequence>MKKITRIAGMASIAFLLVSCQNSENGATGQGDEALDENSQDAAVTEDTDELETEGTSDEDTTEQEDMEDESTSEGDDSSNEAGEASNEDGDDNSDTYGGAQITPNYFIDSHPYDTGTEFLTAYTITREEGENLSPEERLKTSLIENDPSEQEILGSFTEISAEWPRLQVHFNVEGNQLSTTSAQTTLFYDSLVGISGFYGIEEIIFTNPDGEEDIIVAQSPIDKPIIIKDERGLSRGYYTIYDKDTEQTLFLPGGDLEEQVENENGEPLSLPETVEAMGTVENEDTFYSSAIVEGLEIVSASLQNGNATVQYTMDEETITEADRTVFENAMQLAALDFNAWEIRLVNDTAQEIRTYPLVGQ</sequence>
<protein>
    <submittedName>
        <fullName evidence="2">Uncharacterized protein</fullName>
    </submittedName>
</protein>
<feature type="compositionally biased region" description="Acidic residues" evidence="1">
    <location>
        <begin position="33"/>
        <end position="79"/>
    </location>
</feature>
<evidence type="ECO:0000313" key="2">
    <source>
        <dbReference type="EMBL" id="TYR74372.1"/>
    </source>
</evidence>
<evidence type="ECO:0000256" key="1">
    <source>
        <dbReference type="SAM" id="MobiDB-lite"/>
    </source>
</evidence>
<feature type="region of interest" description="Disordered" evidence="1">
    <location>
        <begin position="23"/>
        <end position="113"/>
    </location>
</feature>
<organism evidence="2 3">
    <name type="scientific">Rossellomorea vietnamensis</name>
    <dbReference type="NCBI Taxonomy" id="218284"/>
    <lineage>
        <taxon>Bacteria</taxon>
        <taxon>Bacillati</taxon>
        <taxon>Bacillota</taxon>
        <taxon>Bacilli</taxon>
        <taxon>Bacillales</taxon>
        <taxon>Bacillaceae</taxon>
        <taxon>Rossellomorea</taxon>
    </lineage>
</organism>
<dbReference type="Proteomes" id="UP000323317">
    <property type="component" value="Unassembled WGS sequence"/>
</dbReference>
<gene>
    <name evidence="2" type="ORF">FZC79_14905</name>
</gene>
<dbReference type="EMBL" id="VTEH01000012">
    <property type="protein sequence ID" value="TYR74372.1"/>
    <property type="molecule type" value="Genomic_DNA"/>
</dbReference>
<comment type="caution">
    <text evidence="2">The sequence shown here is derived from an EMBL/GenBank/DDBJ whole genome shotgun (WGS) entry which is preliminary data.</text>
</comment>
<name>A0A5D4KB09_9BACI</name>
<dbReference type="PROSITE" id="PS51257">
    <property type="entry name" value="PROKAR_LIPOPROTEIN"/>
    <property type="match status" value="1"/>
</dbReference>
<evidence type="ECO:0000313" key="3">
    <source>
        <dbReference type="Proteomes" id="UP000323317"/>
    </source>
</evidence>
<proteinExistence type="predicted"/>
<reference evidence="2 3" key="1">
    <citation type="submission" date="2019-08" db="EMBL/GenBank/DDBJ databases">
        <title>Bacillus genomes from the desert of Cuatro Cienegas, Coahuila.</title>
        <authorList>
            <person name="Olmedo-Alvarez G."/>
        </authorList>
    </citation>
    <scope>NUCLEOTIDE SEQUENCE [LARGE SCALE GENOMIC DNA]</scope>
    <source>
        <strain evidence="2 3">CH40_1T</strain>
    </source>
</reference>
<dbReference type="AlphaFoldDB" id="A0A5D4KB09"/>